<dbReference type="OrthoDB" id="484214at2"/>
<evidence type="ECO:0000313" key="2">
    <source>
        <dbReference type="Proteomes" id="UP000028875"/>
    </source>
</evidence>
<dbReference type="Proteomes" id="UP000028875">
    <property type="component" value="Unassembled WGS sequence"/>
</dbReference>
<gene>
    <name evidence="1" type="ORF">BN990_03927</name>
</gene>
<comment type="caution">
    <text evidence="1">The sequence shown here is derived from an EMBL/GenBank/DDBJ whole genome shotgun (WGS) entry which is preliminary data.</text>
</comment>
<sequence length="186" mass="21571">MASKTIILIGPICAGKSTVAELLSDKTKIHRCTMDDLRFDYYKEIGFSEEQQNKIREDYGYMAMYEYWKPFEAHAVKRVLEDYPNYIHDFGAGHSVYEDEGLFREVKDALGNYENVFLLLPSQNEMESINVLNERLKEETSNKEAYKLNEHFVKHKSNKLLAKQIIYTNGNSPEMIADKIIQISGI</sequence>
<dbReference type="SUPFAM" id="SSF52540">
    <property type="entry name" value="P-loop containing nucleoside triphosphate hydrolases"/>
    <property type="match status" value="1"/>
</dbReference>
<evidence type="ECO:0000313" key="1">
    <source>
        <dbReference type="EMBL" id="CDQ41554.1"/>
    </source>
</evidence>
<dbReference type="AlphaFoldDB" id="A0A024QGD5"/>
<accession>A0A024QGD5</accession>
<dbReference type="InterPro" id="IPR027417">
    <property type="entry name" value="P-loop_NTPase"/>
</dbReference>
<dbReference type="RefSeq" id="WP_021292544.1">
    <property type="nucleotide sequence ID" value="NZ_BNER01000005.1"/>
</dbReference>
<keyword evidence="2" id="KW-1185">Reference proteome</keyword>
<organism evidence="1 2">
    <name type="scientific">Virgibacillus massiliensis</name>
    <dbReference type="NCBI Taxonomy" id="1462526"/>
    <lineage>
        <taxon>Bacteria</taxon>
        <taxon>Bacillati</taxon>
        <taxon>Bacillota</taxon>
        <taxon>Bacilli</taxon>
        <taxon>Bacillales</taxon>
        <taxon>Bacillaceae</taxon>
        <taxon>Virgibacillus</taxon>
    </lineage>
</organism>
<dbReference type="Gene3D" id="3.40.50.300">
    <property type="entry name" value="P-loop containing nucleotide triphosphate hydrolases"/>
    <property type="match status" value="1"/>
</dbReference>
<name>A0A024QGD5_9BACI</name>
<reference evidence="1 2" key="1">
    <citation type="submission" date="2014-03" db="EMBL/GenBank/DDBJ databases">
        <authorList>
            <person name="Urmite Genomes U."/>
        </authorList>
    </citation>
    <scope>NUCLEOTIDE SEQUENCE [LARGE SCALE GENOMIC DNA]</scope>
    <source>
        <strain evidence="1 2">Vm-5</strain>
    </source>
</reference>
<dbReference type="STRING" id="1462526.BN990_03927"/>
<proteinExistence type="predicted"/>
<dbReference type="eggNOG" id="COG0703">
    <property type="taxonomic scope" value="Bacteria"/>
</dbReference>
<protein>
    <recommendedName>
        <fullName evidence="3">Shikimate kinase</fullName>
    </recommendedName>
</protein>
<dbReference type="EMBL" id="CCDP010000003">
    <property type="protein sequence ID" value="CDQ41554.1"/>
    <property type="molecule type" value="Genomic_DNA"/>
</dbReference>
<reference evidence="2" key="2">
    <citation type="submission" date="2014-05" db="EMBL/GenBank/DDBJ databases">
        <title>Draft genome sequence of Virgibacillus massiliensis Vm-5.</title>
        <authorList>
            <person name="Khelaifia S."/>
            <person name="Croce O."/>
            <person name="Lagier J.C."/>
            <person name="Raoult D."/>
        </authorList>
    </citation>
    <scope>NUCLEOTIDE SEQUENCE [LARGE SCALE GENOMIC DNA]</scope>
    <source>
        <strain evidence="2">Vm-5</strain>
    </source>
</reference>
<evidence type="ECO:0008006" key="3">
    <source>
        <dbReference type="Google" id="ProtNLM"/>
    </source>
</evidence>